<comment type="function">
    <text evidence="6">Toxic component of a toxin-antitoxin (TA) system. An RNase.</text>
</comment>
<gene>
    <name evidence="6" type="primary">vapC</name>
    <name evidence="8" type="ORF">L0C25_14865</name>
</gene>
<feature type="binding site" evidence="6">
    <location>
        <position position="5"/>
    </location>
    <ligand>
        <name>Mg(2+)</name>
        <dbReference type="ChEBI" id="CHEBI:18420"/>
    </ligand>
</feature>
<evidence type="ECO:0000256" key="5">
    <source>
        <dbReference type="ARBA" id="ARBA00022842"/>
    </source>
</evidence>
<comment type="similarity">
    <text evidence="6">Belongs to the PINc/VapC protein family.</text>
</comment>
<keyword evidence="4 6" id="KW-0378">Hydrolase</keyword>
<dbReference type="InterPro" id="IPR006226">
    <property type="entry name" value="Mtu_PIN"/>
</dbReference>
<proteinExistence type="inferred from homology"/>
<dbReference type="EC" id="3.1.-.-" evidence="6"/>
<feature type="binding site" evidence="6">
    <location>
        <position position="106"/>
    </location>
    <ligand>
        <name>Mg(2+)</name>
        <dbReference type="ChEBI" id="CHEBI:18420"/>
    </ligand>
</feature>
<accession>A0AA46YJS8</accession>
<reference evidence="8" key="1">
    <citation type="submission" date="2022-01" db="EMBL/GenBank/DDBJ databases">
        <title>Nocardioidaceae gen. sp. A5X3R13.</title>
        <authorList>
            <person name="Lopez Marin M.A."/>
            <person name="Uhlik O."/>
        </authorList>
    </citation>
    <scope>NUCLEOTIDE SEQUENCE</scope>
    <source>
        <strain evidence="8">A5X3R13</strain>
    </source>
</reference>
<evidence type="ECO:0000256" key="6">
    <source>
        <dbReference type="HAMAP-Rule" id="MF_00265"/>
    </source>
</evidence>
<dbReference type="EMBL" id="CP094970">
    <property type="protein sequence ID" value="UYM03821.1"/>
    <property type="molecule type" value="Genomic_DNA"/>
</dbReference>
<evidence type="ECO:0000256" key="3">
    <source>
        <dbReference type="ARBA" id="ARBA00022723"/>
    </source>
</evidence>
<dbReference type="Proteomes" id="UP001164390">
    <property type="component" value="Chromosome"/>
</dbReference>
<dbReference type="GO" id="GO:0090729">
    <property type="term" value="F:toxin activity"/>
    <property type="evidence" value="ECO:0007669"/>
    <property type="project" value="UniProtKB-KW"/>
</dbReference>
<evidence type="ECO:0000256" key="2">
    <source>
        <dbReference type="ARBA" id="ARBA00022722"/>
    </source>
</evidence>
<dbReference type="InterPro" id="IPR022907">
    <property type="entry name" value="VapC_family"/>
</dbReference>
<evidence type="ECO:0000256" key="4">
    <source>
        <dbReference type="ARBA" id="ARBA00022801"/>
    </source>
</evidence>
<protein>
    <recommendedName>
        <fullName evidence="6">Ribonuclease VapC</fullName>
        <shortName evidence="6">RNase VapC</shortName>
        <ecNumber evidence="6">3.1.-.-</ecNumber>
    </recommendedName>
    <alternativeName>
        <fullName evidence="6">Toxin VapC</fullName>
    </alternativeName>
</protein>
<keyword evidence="5 6" id="KW-0460">Magnesium</keyword>
<dbReference type="NCBIfam" id="TIGR00028">
    <property type="entry name" value="Mtu_PIN_fam"/>
    <property type="match status" value="1"/>
</dbReference>
<dbReference type="HAMAP" id="MF_00265">
    <property type="entry name" value="VapC_Nob1"/>
    <property type="match status" value="1"/>
</dbReference>
<dbReference type="Gene3D" id="3.40.50.1010">
    <property type="entry name" value="5'-nuclease"/>
    <property type="match status" value="1"/>
</dbReference>
<dbReference type="GO" id="GO:0045926">
    <property type="term" value="P:negative regulation of growth"/>
    <property type="evidence" value="ECO:0007669"/>
    <property type="project" value="UniProtKB-ARBA"/>
</dbReference>
<sequence length="140" mass="15391">MLFLDVNICVHAIRSTESGRIETWLSDRVNGTEPIGVTEFVLAAMTRIVTQRRIFADPSTPEDCVRFGNALLDAPAVSAVRPGARHWSIFGELVTTHRLRGNDVPDAYLAAIAMEHGATFVTLDRAFARFPGLRTLDPLA</sequence>
<keyword evidence="3 6" id="KW-0479">Metal-binding</keyword>
<evidence type="ECO:0000313" key="9">
    <source>
        <dbReference type="Proteomes" id="UP001164390"/>
    </source>
</evidence>
<dbReference type="AlphaFoldDB" id="A0AA46YJS8"/>
<dbReference type="SUPFAM" id="SSF88723">
    <property type="entry name" value="PIN domain-like"/>
    <property type="match status" value="1"/>
</dbReference>
<keyword evidence="9" id="KW-1185">Reference proteome</keyword>
<dbReference type="GO" id="GO:0000287">
    <property type="term" value="F:magnesium ion binding"/>
    <property type="evidence" value="ECO:0007669"/>
    <property type="project" value="UniProtKB-UniRule"/>
</dbReference>
<name>A0AA46YJS8_9ACTN</name>
<dbReference type="Pfam" id="PF01850">
    <property type="entry name" value="PIN"/>
    <property type="match status" value="1"/>
</dbReference>
<dbReference type="InterPro" id="IPR002716">
    <property type="entry name" value="PIN_dom"/>
</dbReference>
<dbReference type="RefSeq" id="WP_271632463.1">
    <property type="nucleotide sequence ID" value="NZ_CP094970.1"/>
</dbReference>
<keyword evidence="2 6" id="KW-0540">Nuclease</keyword>
<evidence type="ECO:0000259" key="7">
    <source>
        <dbReference type="Pfam" id="PF01850"/>
    </source>
</evidence>
<dbReference type="GO" id="GO:0016788">
    <property type="term" value="F:hydrolase activity, acting on ester bonds"/>
    <property type="evidence" value="ECO:0007669"/>
    <property type="project" value="InterPro"/>
</dbReference>
<dbReference type="GO" id="GO:0004540">
    <property type="term" value="F:RNA nuclease activity"/>
    <property type="evidence" value="ECO:0007669"/>
    <property type="project" value="InterPro"/>
</dbReference>
<dbReference type="InterPro" id="IPR029060">
    <property type="entry name" value="PIN-like_dom_sf"/>
</dbReference>
<keyword evidence="6" id="KW-0800">Toxin</keyword>
<evidence type="ECO:0000313" key="8">
    <source>
        <dbReference type="EMBL" id="UYM03821.1"/>
    </source>
</evidence>
<evidence type="ECO:0000256" key="1">
    <source>
        <dbReference type="ARBA" id="ARBA00022649"/>
    </source>
</evidence>
<keyword evidence="1 6" id="KW-1277">Toxin-antitoxin system</keyword>
<organism evidence="8 9">
    <name type="scientific">Solicola gregarius</name>
    <dbReference type="NCBI Taxonomy" id="2908642"/>
    <lineage>
        <taxon>Bacteria</taxon>
        <taxon>Bacillati</taxon>
        <taxon>Actinomycetota</taxon>
        <taxon>Actinomycetes</taxon>
        <taxon>Propionibacteriales</taxon>
        <taxon>Nocardioidaceae</taxon>
        <taxon>Solicola</taxon>
    </lineage>
</organism>
<dbReference type="KEGG" id="sgrg:L0C25_14865"/>
<feature type="domain" description="PIN" evidence="7">
    <location>
        <begin position="3"/>
        <end position="131"/>
    </location>
</feature>
<comment type="cofactor">
    <cofactor evidence="6">
        <name>Mg(2+)</name>
        <dbReference type="ChEBI" id="CHEBI:18420"/>
    </cofactor>
</comment>